<protein>
    <submittedName>
        <fullName evidence="1">Uncharacterized protein</fullName>
    </submittedName>
</protein>
<evidence type="ECO:0000313" key="2">
    <source>
        <dbReference type="Proteomes" id="UP000299102"/>
    </source>
</evidence>
<dbReference type="Proteomes" id="UP000299102">
    <property type="component" value="Unassembled WGS sequence"/>
</dbReference>
<proteinExistence type="predicted"/>
<comment type="caution">
    <text evidence="1">The sequence shown here is derived from an EMBL/GenBank/DDBJ whole genome shotgun (WGS) entry which is preliminary data.</text>
</comment>
<name>A0A4C1VEG3_EUMVA</name>
<dbReference type="AlphaFoldDB" id="A0A4C1VEG3"/>
<dbReference type="EMBL" id="BGZK01000326">
    <property type="protein sequence ID" value="GBP36999.1"/>
    <property type="molecule type" value="Genomic_DNA"/>
</dbReference>
<keyword evidence="2" id="KW-1185">Reference proteome</keyword>
<sequence length="120" mass="14071">MKLHLEKSPDIDEITNEYIKFSKARTLTFIMLLRNTLFDEEIVPRLLTESDIDLLYKKDNPIDNELLPIKSFDLPVTKNYLSPACSKEYPQTLMYINQSGKLDSKEVPAQWMIFKWLTKG</sequence>
<accession>A0A4C1VEG3</accession>
<reference evidence="1 2" key="1">
    <citation type="journal article" date="2019" name="Commun. Biol.">
        <title>The bagworm genome reveals a unique fibroin gene that provides high tensile strength.</title>
        <authorList>
            <person name="Kono N."/>
            <person name="Nakamura H."/>
            <person name="Ohtoshi R."/>
            <person name="Tomita M."/>
            <person name="Numata K."/>
            <person name="Arakawa K."/>
        </authorList>
    </citation>
    <scope>NUCLEOTIDE SEQUENCE [LARGE SCALE GENOMIC DNA]</scope>
</reference>
<gene>
    <name evidence="1" type="ORF">EVAR_96993_1</name>
</gene>
<organism evidence="1 2">
    <name type="scientific">Eumeta variegata</name>
    <name type="common">Bagworm moth</name>
    <name type="synonym">Eumeta japonica</name>
    <dbReference type="NCBI Taxonomy" id="151549"/>
    <lineage>
        <taxon>Eukaryota</taxon>
        <taxon>Metazoa</taxon>
        <taxon>Ecdysozoa</taxon>
        <taxon>Arthropoda</taxon>
        <taxon>Hexapoda</taxon>
        <taxon>Insecta</taxon>
        <taxon>Pterygota</taxon>
        <taxon>Neoptera</taxon>
        <taxon>Endopterygota</taxon>
        <taxon>Lepidoptera</taxon>
        <taxon>Glossata</taxon>
        <taxon>Ditrysia</taxon>
        <taxon>Tineoidea</taxon>
        <taxon>Psychidae</taxon>
        <taxon>Oiketicinae</taxon>
        <taxon>Eumeta</taxon>
    </lineage>
</organism>
<evidence type="ECO:0000313" key="1">
    <source>
        <dbReference type="EMBL" id="GBP36999.1"/>
    </source>
</evidence>